<keyword evidence="2" id="KW-0732">Signal</keyword>
<dbReference type="Pfam" id="PF00326">
    <property type="entry name" value="Peptidase_S9"/>
    <property type="match status" value="1"/>
</dbReference>
<protein>
    <submittedName>
        <fullName evidence="4">S9 family peptidase</fullName>
    </submittedName>
</protein>
<evidence type="ECO:0000256" key="2">
    <source>
        <dbReference type="SAM" id="SignalP"/>
    </source>
</evidence>
<accession>A0A3S3TCU5</accession>
<dbReference type="EMBL" id="SACM01000001">
    <property type="protein sequence ID" value="RVT88258.1"/>
    <property type="molecule type" value="Genomic_DNA"/>
</dbReference>
<dbReference type="GO" id="GO:0006508">
    <property type="term" value="P:proteolysis"/>
    <property type="evidence" value="ECO:0007669"/>
    <property type="project" value="InterPro"/>
</dbReference>
<gene>
    <name evidence="4" type="ORF">EOD73_04465</name>
</gene>
<keyword evidence="5" id="KW-1185">Reference proteome</keyword>
<evidence type="ECO:0000259" key="3">
    <source>
        <dbReference type="Pfam" id="PF00326"/>
    </source>
</evidence>
<dbReference type="Gene3D" id="3.40.50.1820">
    <property type="entry name" value="alpha/beta hydrolase"/>
    <property type="match status" value="1"/>
</dbReference>
<organism evidence="4 5">
    <name type="scientific">Inhella crocodyli</name>
    <dbReference type="NCBI Taxonomy" id="2499851"/>
    <lineage>
        <taxon>Bacteria</taxon>
        <taxon>Pseudomonadati</taxon>
        <taxon>Pseudomonadota</taxon>
        <taxon>Betaproteobacteria</taxon>
        <taxon>Burkholderiales</taxon>
        <taxon>Sphaerotilaceae</taxon>
        <taxon>Inhella</taxon>
    </lineage>
</organism>
<dbReference type="PANTHER" id="PTHR42776:SF27">
    <property type="entry name" value="DIPEPTIDYL PEPTIDASE FAMILY MEMBER 6"/>
    <property type="match status" value="1"/>
</dbReference>
<feature type="chain" id="PRO_5018731351" evidence="2">
    <location>
        <begin position="25"/>
        <end position="642"/>
    </location>
</feature>
<dbReference type="GO" id="GO:0004252">
    <property type="term" value="F:serine-type endopeptidase activity"/>
    <property type="evidence" value="ECO:0007669"/>
    <property type="project" value="TreeGrafter"/>
</dbReference>
<evidence type="ECO:0000313" key="5">
    <source>
        <dbReference type="Proteomes" id="UP000288587"/>
    </source>
</evidence>
<dbReference type="SUPFAM" id="SSF82171">
    <property type="entry name" value="DPP6 N-terminal domain-like"/>
    <property type="match status" value="1"/>
</dbReference>
<name>A0A3S3TCU5_9BURK</name>
<reference evidence="4 5" key="1">
    <citation type="submission" date="2019-01" db="EMBL/GenBank/DDBJ databases">
        <authorList>
            <person name="Chen W.-M."/>
        </authorList>
    </citation>
    <scope>NUCLEOTIDE SEQUENCE [LARGE SCALE GENOMIC DNA]</scope>
    <source>
        <strain evidence="4 5">CCP-18</strain>
    </source>
</reference>
<keyword evidence="1" id="KW-0378">Hydrolase</keyword>
<dbReference type="RefSeq" id="WP_127681253.1">
    <property type="nucleotide sequence ID" value="NZ_SACM01000001.1"/>
</dbReference>
<dbReference type="InterPro" id="IPR029058">
    <property type="entry name" value="AB_hydrolase_fold"/>
</dbReference>
<evidence type="ECO:0000256" key="1">
    <source>
        <dbReference type="ARBA" id="ARBA00022801"/>
    </source>
</evidence>
<dbReference type="InterPro" id="IPR001375">
    <property type="entry name" value="Peptidase_S9_cat"/>
</dbReference>
<feature type="signal peptide" evidence="2">
    <location>
        <begin position="1"/>
        <end position="24"/>
    </location>
</feature>
<evidence type="ECO:0000313" key="4">
    <source>
        <dbReference type="EMBL" id="RVT88258.1"/>
    </source>
</evidence>
<feature type="domain" description="Peptidase S9 prolyl oligopeptidase catalytic" evidence="3">
    <location>
        <begin position="428"/>
        <end position="641"/>
    </location>
</feature>
<dbReference type="OrthoDB" id="4269629at2"/>
<dbReference type="Proteomes" id="UP000288587">
    <property type="component" value="Unassembled WGS sequence"/>
</dbReference>
<dbReference type="PANTHER" id="PTHR42776">
    <property type="entry name" value="SERINE PEPTIDASE S9 FAMILY MEMBER"/>
    <property type="match status" value="1"/>
</dbReference>
<dbReference type="AlphaFoldDB" id="A0A3S3TCU5"/>
<comment type="caution">
    <text evidence="4">The sequence shown here is derived from an EMBL/GenBank/DDBJ whole genome shotgun (WGS) entry which is preliminary data.</text>
</comment>
<dbReference type="SUPFAM" id="SSF53474">
    <property type="entry name" value="alpha/beta-Hydrolases"/>
    <property type="match status" value="1"/>
</dbReference>
<sequence length="642" mass="71605">MKLNRRQTALALAASALPLSIVSARPKSPQDIPLADFFKPHRLSWATLNPSGTHVALTVGGDGKERRAVVLELATLKITPVAYVEHYDIGWARWLNDRRLVLVGHSERKDDRNQDRAPLVFAVDANGDNFKRLGVYWRRLSSERVGQSDDVITESVKDERQASFLELKRLNTRTGADVELELPAWSTDYVLDAAGLPVAVVTEKDDKARLLVREGAAGSAWRELRQWDRFGPDALKLKGRAPDGGLYVAARQGRDTLGLYLLDPQSNQFAPKPVIAVQGFDLDAALKWHNDRLVGLDLTADARTSVWFSPAHKALQDAVDQKLPATTNLLQVPERGDSPWVVVWSYSDRVVGRAYAYHRETGKLTALGASRPDLDPALMGTVDFVRYTARDGRSIPAYLTLPKGHDAKKPAPLIVWVHGGPFVRGTSWRWDAEVQFLASRGYAVLQPEFRGSDGFGQDHLQAGWQQWGLAMQNDLADGARWAIAQGYADPKRIAILGASYGGYAAMMGLVNDPDLYRCAVNMVGVTDLDLLITASWSDISPVFKRFGAARLIGDPKADAARFQATSPLRQAHRIKAPVLMAYGQYDERVPRQHGERMRDALKAHNDNVEFVLYDHEGHGWYWLETKLDFWTRVEKFLARHLA</sequence>
<proteinExistence type="predicted"/>